<dbReference type="RefSeq" id="WP_166271233.1">
    <property type="nucleotide sequence ID" value="NZ_CP048029.1"/>
</dbReference>
<evidence type="ECO:0000313" key="3">
    <source>
        <dbReference type="EMBL" id="QIK38476.1"/>
    </source>
</evidence>
<dbReference type="Proteomes" id="UP000502699">
    <property type="component" value="Chromosome"/>
</dbReference>
<dbReference type="Gene3D" id="1.10.10.2520">
    <property type="entry name" value="Cell wall hydrolase SleB, domain 1"/>
    <property type="match status" value="1"/>
</dbReference>
<feature type="signal peptide" evidence="1">
    <location>
        <begin position="1"/>
        <end position="21"/>
    </location>
</feature>
<dbReference type="KEGG" id="cjap:GWK36_11340"/>
<dbReference type="Gene3D" id="6.20.240.60">
    <property type="match status" value="1"/>
</dbReference>
<dbReference type="Pfam" id="PF07486">
    <property type="entry name" value="Hydrolase_2"/>
    <property type="match status" value="1"/>
</dbReference>
<dbReference type="EMBL" id="CP048029">
    <property type="protein sequence ID" value="QIK38476.1"/>
    <property type="molecule type" value="Genomic_DNA"/>
</dbReference>
<name>A0A6G7VF30_9GAMM</name>
<evidence type="ECO:0000256" key="1">
    <source>
        <dbReference type="SAM" id="SignalP"/>
    </source>
</evidence>
<keyword evidence="4" id="KW-1185">Reference proteome</keyword>
<dbReference type="InterPro" id="IPR011105">
    <property type="entry name" value="Cell_wall_hydrolase_SleB"/>
</dbReference>
<organism evidence="3 4">
    <name type="scientific">Caldichromatium japonicum</name>
    <dbReference type="NCBI Taxonomy" id="2699430"/>
    <lineage>
        <taxon>Bacteria</taxon>
        <taxon>Pseudomonadati</taxon>
        <taxon>Pseudomonadota</taxon>
        <taxon>Gammaproteobacteria</taxon>
        <taxon>Chromatiales</taxon>
        <taxon>Chromatiaceae</taxon>
        <taxon>Caldichromatium</taxon>
    </lineage>
</organism>
<dbReference type="AlphaFoldDB" id="A0A6G7VF30"/>
<sequence length="172" mass="19052">MRAFAASTLLACLPLWMTASHQDRGADKTAAPASPPLQPTADPELQCLALNIYHEARSEPELGQIAVAQVTLNRVQSPAFPGSICAVVKQGEPMPGRCQFSWWCDGRPDRPTEPIAWQQALAISKRVITDKVVDPTQGALYYHTTSVKPDWAGRFKRTTRIGRHLFYRPARS</sequence>
<protein>
    <submittedName>
        <fullName evidence="3">Cell wall hydrolase</fullName>
    </submittedName>
</protein>
<accession>A0A6G7VF30</accession>
<evidence type="ECO:0000259" key="2">
    <source>
        <dbReference type="Pfam" id="PF07486"/>
    </source>
</evidence>
<keyword evidence="1" id="KW-0732">Signal</keyword>
<dbReference type="InterPro" id="IPR042047">
    <property type="entry name" value="SleB_dom1"/>
</dbReference>
<reference evidence="4" key="1">
    <citation type="submission" date="2020-01" db="EMBL/GenBank/DDBJ databases">
        <title>Caldichromatium gen. nov., sp. nov., a thermophilic purple sulfur bacterium member of the family Chromatiaceae isolated from Nakabusa hot spring, Japan.</title>
        <authorList>
            <person name="Saini M.K."/>
            <person name="Hanada S."/>
            <person name="Tank M."/>
        </authorList>
    </citation>
    <scope>NUCLEOTIDE SEQUENCE [LARGE SCALE GENOMIC DNA]</scope>
    <source>
        <strain evidence="4">No.7</strain>
    </source>
</reference>
<keyword evidence="3" id="KW-0378">Hydrolase</keyword>
<gene>
    <name evidence="3" type="ORF">GWK36_11340</name>
</gene>
<feature type="domain" description="Cell wall hydrolase SleB" evidence="2">
    <location>
        <begin position="58"/>
        <end position="167"/>
    </location>
</feature>
<dbReference type="GO" id="GO:0016787">
    <property type="term" value="F:hydrolase activity"/>
    <property type="evidence" value="ECO:0007669"/>
    <property type="project" value="UniProtKB-KW"/>
</dbReference>
<feature type="chain" id="PRO_5026222842" evidence="1">
    <location>
        <begin position="22"/>
        <end position="172"/>
    </location>
</feature>
<evidence type="ECO:0000313" key="4">
    <source>
        <dbReference type="Proteomes" id="UP000502699"/>
    </source>
</evidence>
<proteinExistence type="predicted"/>